<dbReference type="SUPFAM" id="SSF53098">
    <property type="entry name" value="Ribonuclease H-like"/>
    <property type="match status" value="1"/>
</dbReference>
<dbReference type="InterPro" id="IPR050951">
    <property type="entry name" value="Retrovirus_Pol_polyprotein"/>
</dbReference>
<accession>A0AAV1JZR9</accession>
<dbReference type="InterPro" id="IPR036397">
    <property type="entry name" value="RNaseH_sf"/>
</dbReference>
<dbReference type="PANTHER" id="PTHR37984">
    <property type="entry name" value="PROTEIN CBG26694"/>
    <property type="match status" value="1"/>
</dbReference>
<name>A0AAV1JZR9_9NEOP</name>
<feature type="coiled-coil region" evidence="1">
    <location>
        <begin position="83"/>
        <end position="117"/>
    </location>
</feature>
<gene>
    <name evidence="3" type="ORF">LNINA_LOCUS13289</name>
</gene>
<dbReference type="Gene3D" id="3.30.420.10">
    <property type="entry name" value="Ribonuclease H-like superfamily/Ribonuclease H"/>
    <property type="match status" value="1"/>
</dbReference>
<comment type="caution">
    <text evidence="3">The sequence shown here is derived from an EMBL/GenBank/DDBJ whole genome shotgun (WGS) entry which is preliminary data.</text>
</comment>
<evidence type="ECO:0000313" key="3">
    <source>
        <dbReference type="EMBL" id="CAK1554368.1"/>
    </source>
</evidence>
<dbReference type="GO" id="GO:0003676">
    <property type="term" value="F:nucleic acid binding"/>
    <property type="evidence" value="ECO:0007669"/>
    <property type="project" value="InterPro"/>
</dbReference>
<organism evidence="3 4">
    <name type="scientific">Leptosia nina</name>
    <dbReference type="NCBI Taxonomy" id="320188"/>
    <lineage>
        <taxon>Eukaryota</taxon>
        <taxon>Metazoa</taxon>
        <taxon>Ecdysozoa</taxon>
        <taxon>Arthropoda</taxon>
        <taxon>Hexapoda</taxon>
        <taxon>Insecta</taxon>
        <taxon>Pterygota</taxon>
        <taxon>Neoptera</taxon>
        <taxon>Endopterygota</taxon>
        <taxon>Lepidoptera</taxon>
        <taxon>Glossata</taxon>
        <taxon>Ditrysia</taxon>
        <taxon>Papilionoidea</taxon>
        <taxon>Pieridae</taxon>
        <taxon>Pierinae</taxon>
        <taxon>Leptosia</taxon>
    </lineage>
</organism>
<proteinExistence type="predicted"/>
<evidence type="ECO:0000256" key="1">
    <source>
        <dbReference type="SAM" id="Coils"/>
    </source>
</evidence>
<protein>
    <recommendedName>
        <fullName evidence="2">Integrase catalytic domain-containing protein</fullName>
    </recommendedName>
</protein>
<dbReference type="GO" id="GO:0015074">
    <property type="term" value="P:DNA integration"/>
    <property type="evidence" value="ECO:0007669"/>
    <property type="project" value="InterPro"/>
</dbReference>
<evidence type="ECO:0000313" key="4">
    <source>
        <dbReference type="Proteomes" id="UP001497472"/>
    </source>
</evidence>
<dbReference type="InterPro" id="IPR012337">
    <property type="entry name" value="RNaseH-like_sf"/>
</dbReference>
<dbReference type="InterPro" id="IPR001584">
    <property type="entry name" value="Integrase_cat-core"/>
</dbReference>
<dbReference type="AlphaFoldDB" id="A0AAV1JZR9"/>
<dbReference type="EMBL" id="CAVLEF010000278">
    <property type="protein sequence ID" value="CAK1554368.1"/>
    <property type="molecule type" value="Genomic_DNA"/>
</dbReference>
<keyword evidence="4" id="KW-1185">Reference proteome</keyword>
<dbReference type="PANTHER" id="PTHR37984:SF11">
    <property type="entry name" value="INTEGRASE CATALYTIC DOMAIN-CONTAINING PROTEIN"/>
    <property type="match status" value="1"/>
</dbReference>
<dbReference type="PROSITE" id="PS50994">
    <property type="entry name" value="INTEGRASE"/>
    <property type="match status" value="1"/>
</dbReference>
<keyword evidence="1" id="KW-0175">Coiled coil</keyword>
<feature type="domain" description="Integrase catalytic" evidence="2">
    <location>
        <begin position="1"/>
        <end position="138"/>
    </location>
</feature>
<reference evidence="3 4" key="1">
    <citation type="submission" date="2023-11" db="EMBL/GenBank/DDBJ databases">
        <authorList>
            <person name="Okamura Y."/>
        </authorList>
    </citation>
    <scope>NUCLEOTIDE SEQUENCE [LARGE SCALE GENOMIC DNA]</scope>
</reference>
<sequence length="212" mass="25060">MGPLSSNDYMFVVVDYFSRYREIKICRTVTSKEIISILSDIFCRLGNPASITGKQFVSQEFKNFITHRNMKMYNTIPYCPQQNGEVERQNRDILKRLKIAQAEKKNWREALQDYQIMYHSTPHTVTGKTPSELFFRRQFRDKLPMLRDVIDNPGDLEIRDRDKEQKEKGKEYADRKRHATCCDLNAGNKVYVKNMVKNNKLSLNFDPITYHC</sequence>
<evidence type="ECO:0000259" key="2">
    <source>
        <dbReference type="PROSITE" id="PS50994"/>
    </source>
</evidence>
<dbReference type="Proteomes" id="UP001497472">
    <property type="component" value="Unassembled WGS sequence"/>
</dbReference>